<reference evidence="4" key="1">
    <citation type="submission" date="2020-11" db="EMBL/GenBank/DDBJ databases">
        <authorList>
            <person name="Tran Van P."/>
        </authorList>
    </citation>
    <scope>NUCLEOTIDE SEQUENCE</scope>
</reference>
<dbReference type="Gene3D" id="3.40.50.410">
    <property type="entry name" value="von Willebrand factor, type A domain"/>
    <property type="match status" value="1"/>
</dbReference>
<dbReference type="GO" id="GO:0032991">
    <property type="term" value="C:protein-containing complex"/>
    <property type="evidence" value="ECO:0007669"/>
    <property type="project" value="UniProtKB-ARBA"/>
</dbReference>
<dbReference type="SMART" id="SM00327">
    <property type="entry name" value="VWA"/>
    <property type="match status" value="1"/>
</dbReference>
<dbReference type="InterPro" id="IPR002035">
    <property type="entry name" value="VWF_A"/>
</dbReference>
<evidence type="ECO:0000256" key="2">
    <source>
        <dbReference type="SAM" id="MobiDB-lite"/>
    </source>
</evidence>
<dbReference type="EMBL" id="CAJPVJ010001311">
    <property type="protein sequence ID" value="CAG2164507.1"/>
    <property type="molecule type" value="Genomic_DNA"/>
</dbReference>
<sequence>MSDRTVFVLDVSGSMSGAKCQTLQLETKRFIERISDGNSVGIVLFNERAWSVYALTRISNRETRDTIIATVPQMGSGSTDIRAGIIEGLAAFTRAGISTVGANIFLATDGEHVSGNLDYVGDVLPHLHLAQVRVVCLAIGVTANPQLERLATETRGRVYNLSRVGADSREMMARIMEAAMQEVITSKEMAEVVTISVVNEILTINDSTDTRDIPVPIDPDIGRNTQIQVRSEDIKSIELDITSPSGTIFSTTGGQVSKRLELKQCQLYMDESEPGVWSIRVSKQCEPAVKIHVIVESEATGAHAIEMKVFLIAPDADCPPTIACKLCKANDPIVGAMVTATVDRPNGSQTDLSLNNYNNEGYYYGYYTDYSGTGRYNVSVLATNDGYNTEWRGNFSEQFRRQIVADSFQVRDLQASQPPTGDHFQQLLLNNAFGNMRINGTLSGQAAGGTSSGAQPSGFSSTSTNVTMLSPQMRALRDKLSTNHYRTKLAINGSKLSKSEQAKILISITDFDRYLTSIRETSVEEINSYQRRLDDINSKINLAKNVN</sequence>
<dbReference type="SUPFAM" id="SSF53300">
    <property type="entry name" value="vWA-like"/>
    <property type="match status" value="1"/>
</dbReference>
<evidence type="ECO:0000313" key="4">
    <source>
        <dbReference type="EMBL" id="CAD7643292.1"/>
    </source>
</evidence>
<name>A0A7R9QF11_9ACAR</name>
<feature type="region of interest" description="Disordered" evidence="2">
    <location>
        <begin position="444"/>
        <end position="465"/>
    </location>
</feature>
<dbReference type="PROSITE" id="PS50234">
    <property type="entry name" value="VWFA"/>
    <property type="match status" value="1"/>
</dbReference>
<dbReference type="CDD" id="cd00198">
    <property type="entry name" value="vWFA"/>
    <property type="match status" value="1"/>
</dbReference>
<proteinExistence type="predicted"/>
<evidence type="ECO:0000259" key="3">
    <source>
        <dbReference type="PROSITE" id="PS50234"/>
    </source>
</evidence>
<feature type="coiled-coil region" evidence="1">
    <location>
        <begin position="519"/>
        <end position="546"/>
    </location>
</feature>
<keyword evidence="1" id="KW-0175">Coiled coil</keyword>
<protein>
    <recommendedName>
        <fullName evidence="3">VWFA domain-containing protein</fullName>
    </recommendedName>
</protein>
<gene>
    <name evidence="4" type="ORF">ONB1V03_LOCUS4058</name>
</gene>
<dbReference type="InterPro" id="IPR036465">
    <property type="entry name" value="vWFA_dom_sf"/>
</dbReference>
<evidence type="ECO:0000256" key="1">
    <source>
        <dbReference type="SAM" id="Coils"/>
    </source>
</evidence>
<feature type="domain" description="VWFA" evidence="3">
    <location>
        <begin position="4"/>
        <end position="175"/>
    </location>
</feature>
<dbReference type="EMBL" id="OC916136">
    <property type="protein sequence ID" value="CAD7643292.1"/>
    <property type="molecule type" value="Genomic_DNA"/>
</dbReference>
<dbReference type="OrthoDB" id="687730at2759"/>
<dbReference type="Pfam" id="PF00092">
    <property type="entry name" value="VWA"/>
    <property type="match status" value="1"/>
</dbReference>
<keyword evidence="5" id="KW-1185">Reference proteome</keyword>
<dbReference type="Proteomes" id="UP000728032">
    <property type="component" value="Unassembled WGS sequence"/>
</dbReference>
<dbReference type="AlphaFoldDB" id="A0A7R9QF11"/>
<organism evidence="4">
    <name type="scientific">Oppiella nova</name>
    <dbReference type="NCBI Taxonomy" id="334625"/>
    <lineage>
        <taxon>Eukaryota</taxon>
        <taxon>Metazoa</taxon>
        <taxon>Ecdysozoa</taxon>
        <taxon>Arthropoda</taxon>
        <taxon>Chelicerata</taxon>
        <taxon>Arachnida</taxon>
        <taxon>Acari</taxon>
        <taxon>Acariformes</taxon>
        <taxon>Sarcoptiformes</taxon>
        <taxon>Oribatida</taxon>
        <taxon>Brachypylina</taxon>
        <taxon>Oppioidea</taxon>
        <taxon>Oppiidae</taxon>
        <taxon>Oppiella</taxon>
    </lineage>
</organism>
<accession>A0A7R9QF11</accession>
<evidence type="ECO:0000313" key="5">
    <source>
        <dbReference type="Proteomes" id="UP000728032"/>
    </source>
</evidence>